<comment type="caution">
    <text evidence="8">The sequence shown here is derived from an EMBL/GenBank/DDBJ whole genome shotgun (WGS) entry which is preliminary data.</text>
</comment>
<feature type="binding site" evidence="7">
    <location>
        <position position="92"/>
    </location>
    <ligand>
        <name>Mg(2+)</name>
        <dbReference type="ChEBI" id="CHEBI:18420"/>
        <label>1</label>
        <note>catalytic</note>
    </ligand>
</feature>
<reference evidence="8" key="2">
    <citation type="submission" date="2020-09" db="EMBL/GenBank/DDBJ databases">
        <authorList>
            <person name="Sun Q."/>
            <person name="Ohkuma M."/>
        </authorList>
    </citation>
    <scope>NUCLEOTIDE SEQUENCE</scope>
    <source>
        <strain evidence="8">JCM 17251</strain>
    </source>
</reference>
<evidence type="ECO:0000256" key="5">
    <source>
        <dbReference type="ARBA" id="ARBA00022801"/>
    </source>
</evidence>
<protein>
    <recommendedName>
        <fullName evidence="3">inositol-phosphate phosphatase</fullName>
        <ecNumber evidence="3">3.1.3.25</ecNumber>
    </recommendedName>
</protein>
<dbReference type="FunFam" id="3.30.540.10:FF:000003">
    <property type="entry name" value="Inositol-1-monophosphatase"/>
    <property type="match status" value="1"/>
</dbReference>
<dbReference type="PROSITE" id="PS00629">
    <property type="entry name" value="IMP_1"/>
    <property type="match status" value="1"/>
</dbReference>
<dbReference type="EMBL" id="BMOS01000012">
    <property type="protein sequence ID" value="GGN58368.1"/>
    <property type="molecule type" value="Genomic_DNA"/>
</dbReference>
<comment type="cofactor">
    <cofactor evidence="2 7">
        <name>Mg(2+)</name>
        <dbReference type="ChEBI" id="CHEBI:18420"/>
    </cofactor>
</comment>
<sequence length="268" mass="30248">MDKINRDKLYLDAKAWVLEAGEQIRNKINEPRVIETKSNPDDLVTEMDKQTEKFLVEKIKATYSDHYIIGEEGYGDELTSLQGTVWIIDPIDGTMNFVHQQKNFAISVAVFHDGIGEIGLIYDVMADELYHAKRSEGAFKNEELLPEPRQDLKLEESIVDMNHYFLCPNRIVDEKIMHQMIRTVRGSRTYGSAALELAYVAEGIIDAYLSMRLAPWDIAAGVVIVNEVGGNVTTLDGDELNMLGNNSILACNPKIQEQLLAFIKNGRK</sequence>
<dbReference type="Gene3D" id="3.40.190.80">
    <property type="match status" value="1"/>
</dbReference>
<keyword evidence="5" id="KW-0378">Hydrolase</keyword>
<comment type="catalytic activity">
    <reaction evidence="1">
        <text>a myo-inositol phosphate + H2O = myo-inositol + phosphate</text>
        <dbReference type="Rhea" id="RHEA:24056"/>
        <dbReference type="ChEBI" id="CHEBI:15377"/>
        <dbReference type="ChEBI" id="CHEBI:17268"/>
        <dbReference type="ChEBI" id="CHEBI:43474"/>
        <dbReference type="ChEBI" id="CHEBI:84139"/>
        <dbReference type="EC" id="3.1.3.25"/>
    </reaction>
</comment>
<dbReference type="InterPro" id="IPR020550">
    <property type="entry name" value="Inositol_monophosphatase_CS"/>
</dbReference>
<evidence type="ECO:0000256" key="6">
    <source>
        <dbReference type="ARBA" id="ARBA00022842"/>
    </source>
</evidence>
<dbReference type="Gene3D" id="3.30.540.10">
    <property type="entry name" value="Fructose-1,6-Bisphosphatase, subunit A, domain 1"/>
    <property type="match status" value="1"/>
</dbReference>
<dbReference type="SUPFAM" id="SSF56655">
    <property type="entry name" value="Carbohydrate phosphatase"/>
    <property type="match status" value="1"/>
</dbReference>
<evidence type="ECO:0000313" key="9">
    <source>
        <dbReference type="Proteomes" id="UP000624041"/>
    </source>
</evidence>
<dbReference type="FunFam" id="3.40.190.80:FF:000020">
    <property type="entry name" value="Fructose-1,6-bisphosphatase/inositol-1-monophosphatase"/>
    <property type="match status" value="1"/>
</dbReference>
<feature type="binding site" evidence="7">
    <location>
        <position position="71"/>
    </location>
    <ligand>
        <name>Mg(2+)</name>
        <dbReference type="ChEBI" id="CHEBI:18420"/>
        <label>1</label>
        <note>catalytic</note>
    </ligand>
</feature>
<dbReference type="InterPro" id="IPR020583">
    <property type="entry name" value="Inositol_monoP_metal-BS"/>
</dbReference>
<evidence type="ECO:0000256" key="7">
    <source>
        <dbReference type="PIRSR" id="PIRSR600760-2"/>
    </source>
</evidence>
<dbReference type="GO" id="GO:0046854">
    <property type="term" value="P:phosphatidylinositol phosphate biosynthetic process"/>
    <property type="evidence" value="ECO:0007669"/>
    <property type="project" value="InterPro"/>
</dbReference>
<gene>
    <name evidence="8" type="primary">suhB</name>
    <name evidence="8" type="ORF">GCM10007971_20330</name>
</gene>
<reference evidence="8" key="1">
    <citation type="journal article" date="2014" name="Int. J. Syst. Evol. Microbiol.">
        <title>Complete genome sequence of Corynebacterium casei LMG S-19264T (=DSM 44701T), isolated from a smear-ripened cheese.</title>
        <authorList>
            <consortium name="US DOE Joint Genome Institute (JGI-PGF)"/>
            <person name="Walter F."/>
            <person name="Albersmeier A."/>
            <person name="Kalinowski J."/>
            <person name="Ruckert C."/>
        </authorList>
    </citation>
    <scope>NUCLEOTIDE SEQUENCE</scope>
    <source>
        <strain evidence="8">JCM 17251</strain>
    </source>
</reference>
<dbReference type="InterPro" id="IPR000760">
    <property type="entry name" value="Inositol_monophosphatase-like"/>
</dbReference>
<dbReference type="GO" id="GO:0006020">
    <property type="term" value="P:inositol metabolic process"/>
    <property type="evidence" value="ECO:0007669"/>
    <property type="project" value="TreeGrafter"/>
</dbReference>
<keyword evidence="9" id="KW-1185">Reference proteome</keyword>
<name>A0A917XY66_9BACI</name>
<keyword evidence="4 7" id="KW-0479">Metal-binding</keyword>
<feature type="binding site" evidence="7">
    <location>
        <position position="89"/>
    </location>
    <ligand>
        <name>Mg(2+)</name>
        <dbReference type="ChEBI" id="CHEBI:18420"/>
        <label>1</label>
        <note>catalytic</note>
    </ligand>
</feature>
<dbReference type="EC" id="3.1.3.25" evidence="3"/>
<dbReference type="PRINTS" id="PR00377">
    <property type="entry name" value="IMPHPHTASES"/>
</dbReference>
<evidence type="ECO:0000313" key="8">
    <source>
        <dbReference type="EMBL" id="GGN58368.1"/>
    </source>
</evidence>
<dbReference type="GO" id="GO:0046872">
    <property type="term" value="F:metal ion binding"/>
    <property type="evidence" value="ECO:0007669"/>
    <property type="project" value="UniProtKB-KW"/>
</dbReference>
<dbReference type="PANTHER" id="PTHR20854:SF4">
    <property type="entry name" value="INOSITOL-1-MONOPHOSPHATASE-RELATED"/>
    <property type="match status" value="1"/>
</dbReference>
<organism evidence="8 9">
    <name type="scientific">Oceanobacillus indicireducens</name>
    <dbReference type="NCBI Taxonomy" id="1004261"/>
    <lineage>
        <taxon>Bacteria</taxon>
        <taxon>Bacillati</taxon>
        <taxon>Bacillota</taxon>
        <taxon>Bacilli</taxon>
        <taxon>Bacillales</taxon>
        <taxon>Bacillaceae</taxon>
        <taxon>Oceanobacillus</taxon>
    </lineage>
</organism>
<feature type="binding site" evidence="7">
    <location>
        <position position="217"/>
    </location>
    <ligand>
        <name>Mg(2+)</name>
        <dbReference type="ChEBI" id="CHEBI:18420"/>
        <label>1</label>
        <note>catalytic</note>
    </ligand>
</feature>
<dbReference type="PROSITE" id="PS00630">
    <property type="entry name" value="IMP_2"/>
    <property type="match status" value="1"/>
</dbReference>
<evidence type="ECO:0000256" key="1">
    <source>
        <dbReference type="ARBA" id="ARBA00001033"/>
    </source>
</evidence>
<evidence type="ECO:0000256" key="3">
    <source>
        <dbReference type="ARBA" id="ARBA00013106"/>
    </source>
</evidence>
<dbReference type="RefSeq" id="WP_188857061.1">
    <property type="nucleotide sequence ID" value="NZ_BMOS01000012.1"/>
</dbReference>
<dbReference type="Proteomes" id="UP000624041">
    <property type="component" value="Unassembled WGS sequence"/>
</dbReference>
<dbReference type="Pfam" id="PF00459">
    <property type="entry name" value="Inositol_P"/>
    <property type="match status" value="1"/>
</dbReference>
<evidence type="ECO:0000256" key="4">
    <source>
        <dbReference type="ARBA" id="ARBA00022723"/>
    </source>
</evidence>
<evidence type="ECO:0000256" key="2">
    <source>
        <dbReference type="ARBA" id="ARBA00001946"/>
    </source>
</evidence>
<dbReference type="CDD" id="cd01637">
    <property type="entry name" value="IMPase_like"/>
    <property type="match status" value="1"/>
</dbReference>
<accession>A0A917XY66</accession>
<dbReference type="PANTHER" id="PTHR20854">
    <property type="entry name" value="INOSITOL MONOPHOSPHATASE"/>
    <property type="match status" value="1"/>
</dbReference>
<feature type="binding site" evidence="7">
    <location>
        <position position="91"/>
    </location>
    <ligand>
        <name>Mg(2+)</name>
        <dbReference type="ChEBI" id="CHEBI:18420"/>
        <label>1</label>
        <note>catalytic</note>
    </ligand>
</feature>
<proteinExistence type="predicted"/>
<dbReference type="AlphaFoldDB" id="A0A917XY66"/>
<dbReference type="GO" id="GO:0008934">
    <property type="term" value="F:inositol monophosphate 1-phosphatase activity"/>
    <property type="evidence" value="ECO:0007669"/>
    <property type="project" value="TreeGrafter"/>
</dbReference>
<dbReference type="GO" id="GO:0007165">
    <property type="term" value="P:signal transduction"/>
    <property type="evidence" value="ECO:0007669"/>
    <property type="project" value="TreeGrafter"/>
</dbReference>
<keyword evidence="6 7" id="KW-0460">Magnesium</keyword>